<dbReference type="EMBL" id="BAAAZC010000010">
    <property type="protein sequence ID" value="GAA3968177.1"/>
    <property type="molecule type" value="Genomic_DNA"/>
</dbReference>
<name>A0ABP7PP76_9SPHI</name>
<protein>
    <submittedName>
        <fullName evidence="1">Uncharacterized protein</fullName>
    </submittedName>
</protein>
<sequence>MCHYLCRKQGGGYYNGVNICDIVRSYNGSNAAYEPARFNVSLCIGHLAHYSHKNGKTNGALKIEAIK</sequence>
<evidence type="ECO:0000313" key="2">
    <source>
        <dbReference type="Proteomes" id="UP001500742"/>
    </source>
</evidence>
<evidence type="ECO:0000313" key="1">
    <source>
        <dbReference type="EMBL" id="GAA3968177.1"/>
    </source>
</evidence>
<gene>
    <name evidence="1" type="ORF">GCM10022210_16270</name>
</gene>
<accession>A0ABP7PP76</accession>
<organism evidence="1 2">
    <name type="scientific">Mucilaginibacter dorajii</name>
    <dbReference type="NCBI Taxonomy" id="692994"/>
    <lineage>
        <taxon>Bacteria</taxon>
        <taxon>Pseudomonadati</taxon>
        <taxon>Bacteroidota</taxon>
        <taxon>Sphingobacteriia</taxon>
        <taxon>Sphingobacteriales</taxon>
        <taxon>Sphingobacteriaceae</taxon>
        <taxon>Mucilaginibacter</taxon>
    </lineage>
</organism>
<dbReference type="Proteomes" id="UP001500742">
    <property type="component" value="Unassembled WGS sequence"/>
</dbReference>
<reference evidence="2" key="1">
    <citation type="journal article" date="2019" name="Int. J. Syst. Evol. Microbiol.">
        <title>The Global Catalogue of Microorganisms (GCM) 10K type strain sequencing project: providing services to taxonomists for standard genome sequencing and annotation.</title>
        <authorList>
            <consortium name="The Broad Institute Genomics Platform"/>
            <consortium name="The Broad Institute Genome Sequencing Center for Infectious Disease"/>
            <person name="Wu L."/>
            <person name="Ma J."/>
        </authorList>
    </citation>
    <scope>NUCLEOTIDE SEQUENCE [LARGE SCALE GENOMIC DNA]</scope>
    <source>
        <strain evidence="2">JCM 16601</strain>
    </source>
</reference>
<proteinExistence type="predicted"/>
<comment type="caution">
    <text evidence="1">The sequence shown here is derived from an EMBL/GenBank/DDBJ whole genome shotgun (WGS) entry which is preliminary data.</text>
</comment>
<keyword evidence="2" id="KW-1185">Reference proteome</keyword>